<evidence type="ECO:0000313" key="4">
    <source>
        <dbReference type="Proteomes" id="UP000604273"/>
    </source>
</evidence>
<accession>A0A8H4TMV2</accession>
<feature type="region of interest" description="Disordered" evidence="1">
    <location>
        <begin position="64"/>
        <end position="88"/>
    </location>
</feature>
<evidence type="ECO:0000313" key="3">
    <source>
        <dbReference type="EMBL" id="KAF4960821.1"/>
    </source>
</evidence>
<keyword evidence="2" id="KW-0732">Signal</keyword>
<reference evidence="3" key="1">
    <citation type="journal article" date="2020" name="BMC Genomics">
        <title>Correction to: Identification and distribution of gene clusters required for synthesis of sphingolipid metabolism inhibitors in diverse species of the filamentous fungus Fusarium.</title>
        <authorList>
            <person name="Kim H.S."/>
            <person name="Lohmar J.M."/>
            <person name="Busman M."/>
            <person name="Brown D.W."/>
            <person name="Naumann T.A."/>
            <person name="Divon H.H."/>
            <person name="Lysoe E."/>
            <person name="Uhlig S."/>
            <person name="Proctor R.H."/>
        </authorList>
    </citation>
    <scope>NUCLEOTIDE SEQUENCE</scope>
    <source>
        <strain evidence="3">NRRL 45417</strain>
    </source>
</reference>
<dbReference type="AlphaFoldDB" id="A0A8H4TMV2"/>
<proteinExistence type="predicted"/>
<dbReference type="EMBL" id="JABFAI010000012">
    <property type="protein sequence ID" value="KAF4960821.1"/>
    <property type="molecule type" value="Genomic_DNA"/>
</dbReference>
<feature type="chain" id="PRO_5034083082" evidence="2">
    <location>
        <begin position="29"/>
        <end position="709"/>
    </location>
</feature>
<reference evidence="3" key="2">
    <citation type="submission" date="2020-05" db="EMBL/GenBank/DDBJ databases">
        <authorList>
            <person name="Kim H.-S."/>
            <person name="Proctor R.H."/>
            <person name="Brown D.W."/>
        </authorList>
    </citation>
    <scope>NUCLEOTIDE SEQUENCE</scope>
    <source>
        <strain evidence="3">NRRL 45417</strain>
    </source>
</reference>
<dbReference type="OrthoDB" id="73875at2759"/>
<gene>
    <name evidence="3" type="ORF">FGADI_654</name>
</gene>
<feature type="signal peptide" evidence="2">
    <location>
        <begin position="1"/>
        <end position="28"/>
    </location>
</feature>
<name>A0A8H4TMV2_9HYPO</name>
<evidence type="ECO:0000256" key="2">
    <source>
        <dbReference type="SAM" id="SignalP"/>
    </source>
</evidence>
<sequence>MGHSRKIAMSLFTCALLIPSLFTPHATAFSLRHHARLNRTDLEIGNEGLKAKSTGYMAERIHNPEALAPRETSSDSTQGDTPRKHSDGHDFDLIDLRTLFPEGHIPSNTSDLQYGLITFGAGSEPGAVDPVSSGSGFLLAVGETHGLAQLQKRDGRPDPFVFLDCPANVFDQPINQTQKARVVCTSEDVDGCFRVMERGVEGTLVEMPEECAPNSFARAISLELAEDQTMPDHLVKRHTPTSPIYEFSFDFNKQERRADAKVAIRMDMTNIKEHWEGLGKSPGLEKRDIESKYISSLKLDWKKTLQKRDYFHHSTGEYGLKIEKDLSTPVFWQAADHCPVGDKNYGEGIAAFIKGKVDASLHYGMTVYATSTKGSSRFDVKTAFGFIKVTGQTDLTFGVGGMGHLDISMAGKGNPAKSEEFYEVFQRHTINAGSLWGYMSLLPFTTRQTFLATSHMDEPPSTASNRSAPATLNGRLTTRVKTDLGDFPAAFPHILFPDEMHSLRKDHKETEMDVSNDDILYGDGGEKGSTIQIGHNLVFGLSLEFGILPDLRSQQPTRGSSAAFFLVTSETYASWDIPPAKDDKVYPHATASSLLKQGVVGKKLLGWKNGDGSALLFVDKEAPYYEPYYSTKSKQASMDYGSPGNQSAAISTNNVNKTGFHNPEDTFGSVRLRPMDIFSHVAYFFTPQSLNRNHGNISCDNGRCGSCLV</sequence>
<keyword evidence="4" id="KW-1185">Reference proteome</keyword>
<dbReference type="Proteomes" id="UP000604273">
    <property type="component" value="Unassembled WGS sequence"/>
</dbReference>
<protein>
    <submittedName>
        <fullName evidence="3">Uncharacterized protein</fullName>
    </submittedName>
</protein>
<comment type="caution">
    <text evidence="3">The sequence shown here is derived from an EMBL/GenBank/DDBJ whole genome shotgun (WGS) entry which is preliminary data.</text>
</comment>
<organism evidence="3 4">
    <name type="scientific">Fusarium gaditjirri</name>
    <dbReference type="NCBI Taxonomy" id="282569"/>
    <lineage>
        <taxon>Eukaryota</taxon>
        <taxon>Fungi</taxon>
        <taxon>Dikarya</taxon>
        <taxon>Ascomycota</taxon>
        <taxon>Pezizomycotina</taxon>
        <taxon>Sordariomycetes</taxon>
        <taxon>Hypocreomycetidae</taxon>
        <taxon>Hypocreales</taxon>
        <taxon>Nectriaceae</taxon>
        <taxon>Fusarium</taxon>
        <taxon>Fusarium nisikadoi species complex</taxon>
    </lineage>
</organism>
<evidence type="ECO:0000256" key="1">
    <source>
        <dbReference type="SAM" id="MobiDB-lite"/>
    </source>
</evidence>